<dbReference type="Proteomes" id="UP000799118">
    <property type="component" value="Unassembled WGS sequence"/>
</dbReference>
<organism evidence="2 3">
    <name type="scientific">Gymnopus androsaceus JB14</name>
    <dbReference type="NCBI Taxonomy" id="1447944"/>
    <lineage>
        <taxon>Eukaryota</taxon>
        <taxon>Fungi</taxon>
        <taxon>Dikarya</taxon>
        <taxon>Basidiomycota</taxon>
        <taxon>Agaricomycotina</taxon>
        <taxon>Agaricomycetes</taxon>
        <taxon>Agaricomycetidae</taxon>
        <taxon>Agaricales</taxon>
        <taxon>Marasmiineae</taxon>
        <taxon>Omphalotaceae</taxon>
        <taxon>Gymnopus</taxon>
    </lineage>
</organism>
<name>A0A6A4HI44_9AGAR</name>
<proteinExistence type="predicted"/>
<dbReference type="EMBL" id="ML769501">
    <property type="protein sequence ID" value="KAE9397198.1"/>
    <property type="molecule type" value="Genomic_DNA"/>
</dbReference>
<reference evidence="2" key="1">
    <citation type="journal article" date="2019" name="Environ. Microbiol.">
        <title>Fungal ecological strategies reflected in gene transcription - a case study of two litter decomposers.</title>
        <authorList>
            <person name="Barbi F."/>
            <person name="Kohler A."/>
            <person name="Barry K."/>
            <person name="Baskaran P."/>
            <person name="Daum C."/>
            <person name="Fauchery L."/>
            <person name="Ihrmark K."/>
            <person name="Kuo A."/>
            <person name="LaButti K."/>
            <person name="Lipzen A."/>
            <person name="Morin E."/>
            <person name="Grigoriev I.V."/>
            <person name="Henrissat B."/>
            <person name="Lindahl B."/>
            <person name="Martin F."/>
        </authorList>
    </citation>
    <scope>NUCLEOTIDE SEQUENCE</scope>
    <source>
        <strain evidence="2">JB14</strain>
    </source>
</reference>
<evidence type="ECO:0000313" key="3">
    <source>
        <dbReference type="Proteomes" id="UP000799118"/>
    </source>
</evidence>
<protein>
    <submittedName>
        <fullName evidence="2">Uncharacterized protein</fullName>
    </submittedName>
</protein>
<dbReference type="AlphaFoldDB" id="A0A6A4HI44"/>
<accession>A0A6A4HI44</accession>
<keyword evidence="3" id="KW-1185">Reference proteome</keyword>
<feature type="compositionally biased region" description="Low complexity" evidence="1">
    <location>
        <begin position="62"/>
        <end position="84"/>
    </location>
</feature>
<gene>
    <name evidence="2" type="ORF">BT96DRAFT_996044</name>
</gene>
<sequence length="151" mass="16152">MPKDKSWSSSSSSSSIPVVGLTEVLEGFNMNTTRKREQGLNGSLMDSGDVDTPPARKKARALSLPLPSLHGSPPPTSTHASPTSEMHLITPSATPFQPDLALTMPLALPSLVAHYTSLLPSLQSHLLLTLLRHSLLPVLRMLHSVLHPSLA</sequence>
<feature type="region of interest" description="Disordered" evidence="1">
    <location>
        <begin position="34"/>
        <end position="84"/>
    </location>
</feature>
<evidence type="ECO:0000313" key="2">
    <source>
        <dbReference type="EMBL" id="KAE9397198.1"/>
    </source>
</evidence>
<evidence type="ECO:0000256" key="1">
    <source>
        <dbReference type="SAM" id="MobiDB-lite"/>
    </source>
</evidence>